<evidence type="ECO:0000256" key="3">
    <source>
        <dbReference type="ARBA" id="ARBA00022737"/>
    </source>
</evidence>
<comment type="similarity">
    <text evidence="1">Belongs to the centrin family.</text>
</comment>
<dbReference type="Gene3D" id="3.10.110.10">
    <property type="entry name" value="Ubiquitin Conjugating Enzyme"/>
    <property type="match status" value="1"/>
</dbReference>
<dbReference type="GO" id="GO:0005509">
    <property type="term" value="F:calcium ion binding"/>
    <property type="evidence" value="ECO:0007669"/>
    <property type="project" value="InterPro"/>
</dbReference>
<dbReference type="PROSITE" id="PS50127">
    <property type="entry name" value="UBC_2"/>
    <property type="match status" value="1"/>
</dbReference>
<reference evidence="9" key="1">
    <citation type="journal article" date="2023" name="Commun. Biol.">
        <title>Genome analysis of Parmales, the sister group of diatoms, reveals the evolutionary specialization of diatoms from phago-mixotrophs to photoautotrophs.</title>
        <authorList>
            <person name="Ban H."/>
            <person name="Sato S."/>
            <person name="Yoshikawa S."/>
            <person name="Yamada K."/>
            <person name="Nakamura Y."/>
            <person name="Ichinomiya M."/>
            <person name="Sato N."/>
            <person name="Blanc-Mathieu R."/>
            <person name="Endo H."/>
            <person name="Kuwata A."/>
            <person name="Ogata H."/>
        </authorList>
    </citation>
    <scope>NUCLEOTIDE SEQUENCE [LARGE SCALE GENOMIC DNA]</scope>
    <source>
        <strain evidence="9">NIES 3700</strain>
    </source>
</reference>
<dbReference type="GO" id="GO:0016460">
    <property type="term" value="C:myosin II complex"/>
    <property type="evidence" value="ECO:0007669"/>
    <property type="project" value="TreeGrafter"/>
</dbReference>
<name>A0A9W7CGU6_9STRA</name>
<keyword evidence="3" id="KW-0677">Repeat</keyword>
<proteinExistence type="inferred from homology"/>
<sequence length="817" mass="92527">MSRTYSKLPLPLLHRLDDKPLPHDSRGKYGSTLNRFPNIHKGARTRSLFDKRKAEREIVQANKPGELAGAFHCPQHFKKLFNKRQLDALENIFRQFEQHVKEEYNAYVKRKKEREEREKKLRELMEEEERSVTTMGTGSVVIDDNKGGGGWDDDDGSDSGSNDESSFLLMEPGENEEDDDDVSESDLTQKMVLAAQTELSLMPIYDFQVKSPLPPCCISDSCKAYDITHRTEAVVPLWIQNDWDKQEAEKMAGLYGGVKQVEEVEEEDEGDIVDYDKEMDFGPSKMTTRYFKKLLSAVGESMNGKQTKTLAKKLDVDNSGGINFGVFLEWFYRVKLSRRSWGGRICITDAAQLPRCCTNPACKAHLERPTAADDDEEEEKQHHIMWSVFSRHDEDGSGELSVDEVRDILLEHNIVFDEEKLKVTFDKYDLDHSHMLEFEEFCSLMDDLDAKSQIVQKRTDAYALPEHMQGWFEKNKLEDFKTQFGMFDDNGDGTVDAQELRAVLRALGTEMDHDKVVEIIQTIDNDGSGVIEFPEFVTLMRKIEKGEIDVGDSGLAQAVMGSKPAVKLRNEVQDLTDDPIEGVKIRTLKKPLKPPTAEAIITGPRYTAYDGYFLKLLISIPDDYPFSPPFLRFGHRILHINVSMMLDGTCTMPQITDLWDGGWDLRMLVGYVKDLLKTPDTRLLPQNLREKFNNLPGLPVGYENDYGVEDGGMEADALKKKKEGLGGEGEEGEESNGFVNLYELKDNPVFPCVKSEPGHDLRTGGNNSTVTFATRALELFFERPAKFKALAIDFCRSECAKEGDKDVGVDPDAIIFA</sequence>
<feature type="compositionally biased region" description="Acidic residues" evidence="5">
    <location>
        <begin position="173"/>
        <end position="184"/>
    </location>
</feature>
<dbReference type="SMART" id="SM00054">
    <property type="entry name" value="EFh"/>
    <property type="match status" value="5"/>
</dbReference>
<gene>
    <name evidence="8" type="ORF">TrLO_g89</name>
</gene>
<dbReference type="Gene3D" id="1.10.238.10">
    <property type="entry name" value="EF-hand"/>
    <property type="match status" value="2"/>
</dbReference>
<dbReference type="InterPro" id="IPR011992">
    <property type="entry name" value="EF-hand-dom_pair"/>
</dbReference>
<feature type="domain" description="UBC core" evidence="6">
    <location>
        <begin position="563"/>
        <end position="715"/>
    </location>
</feature>
<dbReference type="InterPro" id="IPR018247">
    <property type="entry name" value="EF_Hand_1_Ca_BS"/>
</dbReference>
<evidence type="ECO:0000259" key="6">
    <source>
        <dbReference type="PROSITE" id="PS50127"/>
    </source>
</evidence>
<feature type="domain" description="EF-hand" evidence="7">
    <location>
        <begin position="416"/>
        <end position="451"/>
    </location>
</feature>
<feature type="domain" description="EF-hand" evidence="7">
    <location>
        <begin position="475"/>
        <end position="510"/>
    </location>
</feature>
<dbReference type="FunFam" id="1.10.238.10:FF:000178">
    <property type="entry name" value="Calmodulin-2 A"/>
    <property type="match status" value="1"/>
</dbReference>
<comment type="caution">
    <text evidence="8">The sequence shown here is derived from an EMBL/GenBank/DDBJ whole genome shotgun (WGS) entry which is preliminary data.</text>
</comment>
<feature type="domain" description="EF-hand" evidence="7">
    <location>
        <begin position="380"/>
        <end position="415"/>
    </location>
</feature>
<evidence type="ECO:0000256" key="2">
    <source>
        <dbReference type="ARBA" id="ARBA00020786"/>
    </source>
</evidence>
<dbReference type="InterPro" id="IPR050230">
    <property type="entry name" value="CALM/Myosin/TropC-like"/>
</dbReference>
<evidence type="ECO:0000259" key="7">
    <source>
        <dbReference type="PROSITE" id="PS50222"/>
    </source>
</evidence>
<evidence type="ECO:0000256" key="1">
    <source>
        <dbReference type="ARBA" id="ARBA00005253"/>
    </source>
</evidence>
<dbReference type="CDD" id="cd00195">
    <property type="entry name" value="UBCc_UEV"/>
    <property type="match status" value="1"/>
</dbReference>
<dbReference type="Pfam" id="PF13499">
    <property type="entry name" value="EF-hand_7"/>
    <property type="match status" value="2"/>
</dbReference>
<dbReference type="InterPro" id="IPR016135">
    <property type="entry name" value="UBQ-conjugating_enzyme/RWD"/>
</dbReference>
<protein>
    <recommendedName>
        <fullName evidence="2">Calmodulin</fullName>
    </recommendedName>
</protein>
<dbReference type="PANTHER" id="PTHR23048">
    <property type="entry name" value="MYOSIN LIGHT CHAIN 1, 3"/>
    <property type="match status" value="1"/>
</dbReference>
<feature type="domain" description="EF-hand" evidence="7">
    <location>
        <begin position="511"/>
        <end position="546"/>
    </location>
</feature>
<evidence type="ECO:0000313" key="8">
    <source>
        <dbReference type="EMBL" id="GMI07977.1"/>
    </source>
</evidence>
<dbReference type="SUPFAM" id="SSF47473">
    <property type="entry name" value="EF-hand"/>
    <property type="match status" value="1"/>
</dbReference>
<dbReference type="PROSITE" id="PS00018">
    <property type="entry name" value="EF_HAND_1"/>
    <property type="match status" value="4"/>
</dbReference>
<evidence type="ECO:0000256" key="5">
    <source>
        <dbReference type="SAM" id="MobiDB-lite"/>
    </source>
</evidence>
<dbReference type="PROSITE" id="PS50222">
    <property type="entry name" value="EF_HAND_2"/>
    <property type="match status" value="4"/>
</dbReference>
<dbReference type="EMBL" id="BRXW01000116">
    <property type="protein sequence ID" value="GMI07977.1"/>
    <property type="molecule type" value="Genomic_DNA"/>
</dbReference>
<dbReference type="InterPro" id="IPR000608">
    <property type="entry name" value="UBC"/>
</dbReference>
<organism evidence="8 9">
    <name type="scientific">Triparma laevis f. longispina</name>
    <dbReference type="NCBI Taxonomy" id="1714387"/>
    <lineage>
        <taxon>Eukaryota</taxon>
        <taxon>Sar</taxon>
        <taxon>Stramenopiles</taxon>
        <taxon>Ochrophyta</taxon>
        <taxon>Bolidophyceae</taxon>
        <taxon>Parmales</taxon>
        <taxon>Triparmaceae</taxon>
        <taxon>Triparma</taxon>
    </lineage>
</organism>
<dbReference type="Proteomes" id="UP001165122">
    <property type="component" value="Unassembled WGS sequence"/>
</dbReference>
<dbReference type="SUPFAM" id="SSF54495">
    <property type="entry name" value="UBC-like"/>
    <property type="match status" value="1"/>
</dbReference>
<feature type="compositionally biased region" description="Basic and acidic residues" evidence="5">
    <location>
        <begin position="113"/>
        <end position="124"/>
    </location>
</feature>
<evidence type="ECO:0000313" key="9">
    <source>
        <dbReference type="Proteomes" id="UP001165122"/>
    </source>
</evidence>
<dbReference type="InterPro" id="IPR002048">
    <property type="entry name" value="EF_hand_dom"/>
</dbReference>
<dbReference type="OrthoDB" id="190019at2759"/>
<dbReference type="Pfam" id="PF00179">
    <property type="entry name" value="UQ_con"/>
    <property type="match status" value="1"/>
</dbReference>
<dbReference type="CDD" id="cd00051">
    <property type="entry name" value="EFh"/>
    <property type="match status" value="1"/>
</dbReference>
<keyword evidence="4" id="KW-0106">Calcium</keyword>
<evidence type="ECO:0000256" key="4">
    <source>
        <dbReference type="ARBA" id="ARBA00022837"/>
    </source>
</evidence>
<dbReference type="AlphaFoldDB" id="A0A9W7CGU6"/>
<accession>A0A9W7CGU6</accession>
<feature type="region of interest" description="Disordered" evidence="5">
    <location>
        <begin position="110"/>
        <end position="185"/>
    </location>
</feature>
<dbReference type="PANTHER" id="PTHR23048:SF0">
    <property type="entry name" value="CALMODULIN LIKE 3"/>
    <property type="match status" value="1"/>
</dbReference>
<keyword evidence="9" id="KW-1185">Reference proteome</keyword>
<dbReference type="SMART" id="SM00212">
    <property type="entry name" value="UBCc"/>
    <property type="match status" value="1"/>
</dbReference>